<dbReference type="GO" id="GO:0004842">
    <property type="term" value="F:ubiquitin-protein transferase activity"/>
    <property type="evidence" value="ECO:0007669"/>
    <property type="project" value="InterPro"/>
</dbReference>
<feature type="active site" description="Glycyl thioester intermediate" evidence="2">
    <location>
        <position position="273"/>
    </location>
</feature>
<protein>
    <recommendedName>
        <fullName evidence="4">HECT domain-containing protein</fullName>
    </recommendedName>
</protein>
<feature type="region of interest" description="Disordered" evidence="3">
    <location>
        <begin position="1"/>
        <end position="37"/>
    </location>
</feature>
<accession>A0A9W9YLA8</accession>
<keyword evidence="6" id="KW-1185">Reference proteome</keyword>
<feature type="domain" description="HECT" evidence="4">
    <location>
        <begin position="136"/>
        <end position="273"/>
    </location>
</feature>
<proteinExistence type="predicted"/>
<evidence type="ECO:0000256" key="2">
    <source>
        <dbReference type="PROSITE-ProRule" id="PRU00104"/>
    </source>
</evidence>
<evidence type="ECO:0000256" key="3">
    <source>
        <dbReference type="SAM" id="MobiDB-lite"/>
    </source>
</evidence>
<gene>
    <name evidence="5" type="ORF">OS493_037011</name>
</gene>
<comment type="caution">
    <text evidence="5">The sequence shown here is derived from an EMBL/GenBank/DDBJ whole genome shotgun (WGS) entry which is preliminary data.</text>
</comment>
<dbReference type="AlphaFoldDB" id="A0A9W9YLA8"/>
<dbReference type="EMBL" id="MU827367">
    <property type="protein sequence ID" value="KAJ7351058.1"/>
    <property type="molecule type" value="Genomic_DNA"/>
</dbReference>
<evidence type="ECO:0000313" key="5">
    <source>
        <dbReference type="EMBL" id="KAJ7351058.1"/>
    </source>
</evidence>
<name>A0A9W9YLA8_9CNID</name>
<evidence type="ECO:0000259" key="4">
    <source>
        <dbReference type="PROSITE" id="PS50237"/>
    </source>
</evidence>
<dbReference type="InterPro" id="IPR035983">
    <property type="entry name" value="Hect_E3_ubiquitin_ligase"/>
</dbReference>
<evidence type="ECO:0000256" key="1">
    <source>
        <dbReference type="ARBA" id="ARBA00022786"/>
    </source>
</evidence>
<dbReference type="Proteomes" id="UP001163046">
    <property type="component" value="Unassembled WGS sequence"/>
</dbReference>
<keyword evidence="1 2" id="KW-0833">Ubl conjugation pathway</keyword>
<dbReference type="OrthoDB" id="5965602at2759"/>
<dbReference type="InterPro" id="IPR000569">
    <property type="entry name" value="HECT_dom"/>
</dbReference>
<reference evidence="5" key="1">
    <citation type="submission" date="2023-01" db="EMBL/GenBank/DDBJ databases">
        <title>Genome assembly of the deep-sea coral Lophelia pertusa.</title>
        <authorList>
            <person name="Herrera S."/>
            <person name="Cordes E."/>
        </authorList>
    </citation>
    <scope>NUCLEOTIDE SEQUENCE</scope>
    <source>
        <strain evidence="5">USNM1676648</strain>
        <tissue evidence="5">Polyp</tissue>
    </source>
</reference>
<dbReference type="SUPFAM" id="SSF56204">
    <property type="entry name" value="Hect, E3 ligase catalytic domain"/>
    <property type="match status" value="1"/>
</dbReference>
<organism evidence="5 6">
    <name type="scientific">Desmophyllum pertusum</name>
    <dbReference type="NCBI Taxonomy" id="174260"/>
    <lineage>
        <taxon>Eukaryota</taxon>
        <taxon>Metazoa</taxon>
        <taxon>Cnidaria</taxon>
        <taxon>Anthozoa</taxon>
        <taxon>Hexacorallia</taxon>
        <taxon>Scleractinia</taxon>
        <taxon>Caryophylliina</taxon>
        <taxon>Caryophylliidae</taxon>
        <taxon>Desmophyllum</taxon>
    </lineage>
</organism>
<sequence length="283" mass="31872">MVTPSHPFLSPIRSPVNRRTSTPVRRTDTPPLPLVDSRSLSPFFSDSSLGTPPIPKTPPIGFTGVSGRNLIRRGVNVRYQGGRVIPTRGKRMPALHPEIQSLSDDEFEDGVKYATNFLLDLGITKVSWKVQEKPVLVRVLCEHLVINCSKASLDQFVDGFKSVDMDFFETIKRDSQLFEKVFCFVEEVLTPTNFRHLFNICFSPIGANGREGEELTCLWWEELIDQGTIPLTKILEFSTGVDAVPPLGFDKKIDIMFFNQESGLQRYPYASTCALSRGVIQRF</sequence>
<dbReference type="PROSITE" id="PS50237">
    <property type="entry name" value="HECT"/>
    <property type="match status" value="1"/>
</dbReference>
<evidence type="ECO:0000313" key="6">
    <source>
        <dbReference type="Proteomes" id="UP001163046"/>
    </source>
</evidence>